<keyword evidence="2" id="KW-1185">Reference proteome</keyword>
<dbReference type="EMBL" id="JBHTIR010003991">
    <property type="protein sequence ID" value="MFD0856170.1"/>
    <property type="molecule type" value="Genomic_DNA"/>
</dbReference>
<evidence type="ECO:0000313" key="1">
    <source>
        <dbReference type="EMBL" id="MFD0856170.1"/>
    </source>
</evidence>
<comment type="caution">
    <text evidence="1">The sequence shown here is derived from an EMBL/GenBank/DDBJ whole genome shotgun (WGS) entry which is preliminary data.</text>
</comment>
<evidence type="ECO:0000313" key="2">
    <source>
        <dbReference type="Proteomes" id="UP001597083"/>
    </source>
</evidence>
<sequence>MKGQVMRYVVVERRGHGTYWHDPQPYLTVLPSLHDTLPAGAWSFATDPDHYDFSAPNCVKDLVLRTTPPTTNPSASFDLRFDRGPIPGHNGLTLSYNGVTSAELITEDGAPFDRSAFNSLRLDEILPTPGGCTHELAFTTATIKITCADLQANWDPPSQH</sequence>
<dbReference type="Proteomes" id="UP001597083">
    <property type="component" value="Unassembled WGS sequence"/>
</dbReference>
<organism evidence="1 2">
    <name type="scientific">Actinomadura adrarensis</name>
    <dbReference type="NCBI Taxonomy" id="1819600"/>
    <lineage>
        <taxon>Bacteria</taxon>
        <taxon>Bacillati</taxon>
        <taxon>Actinomycetota</taxon>
        <taxon>Actinomycetes</taxon>
        <taxon>Streptosporangiales</taxon>
        <taxon>Thermomonosporaceae</taxon>
        <taxon>Actinomadura</taxon>
    </lineage>
</organism>
<accession>A0ABW3CQH3</accession>
<protein>
    <submittedName>
        <fullName evidence="1">Uncharacterized protein</fullName>
    </submittedName>
</protein>
<gene>
    <name evidence="1" type="ORF">ACFQ07_28280</name>
</gene>
<name>A0ABW3CQH3_9ACTN</name>
<proteinExistence type="predicted"/>
<reference evidence="2" key="1">
    <citation type="journal article" date="2019" name="Int. J. Syst. Evol. Microbiol.">
        <title>The Global Catalogue of Microorganisms (GCM) 10K type strain sequencing project: providing services to taxonomists for standard genome sequencing and annotation.</title>
        <authorList>
            <consortium name="The Broad Institute Genomics Platform"/>
            <consortium name="The Broad Institute Genome Sequencing Center for Infectious Disease"/>
            <person name="Wu L."/>
            <person name="Ma J."/>
        </authorList>
    </citation>
    <scope>NUCLEOTIDE SEQUENCE [LARGE SCALE GENOMIC DNA]</scope>
    <source>
        <strain evidence="2">JCM 31696</strain>
    </source>
</reference>